<dbReference type="EMBL" id="JAJEQM010000006">
    <property type="protein sequence ID" value="MCC2210326.1"/>
    <property type="molecule type" value="Genomic_DNA"/>
</dbReference>
<name>A0AAE3DYP0_9FIRM</name>
<evidence type="ECO:0000256" key="2">
    <source>
        <dbReference type="ARBA" id="ARBA00004787"/>
    </source>
</evidence>
<dbReference type="FunFam" id="3.90.550.10:FF:000003">
    <property type="entry name" value="2-C-methyl-D-erythritol 4-phosphate cytidylyltransferase"/>
    <property type="match status" value="1"/>
</dbReference>
<comment type="caution">
    <text evidence="8">The sequence shown here is derived from an EMBL/GenBank/DDBJ whole genome shotgun (WGS) entry which is preliminary data.</text>
</comment>
<evidence type="ECO:0000313" key="9">
    <source>
        <dbReference type="Proteomes" id="UP001198242"/>
    </source>
</evidence>
<dbReference type="GO" id="GO:0019288">
    <property type="term" value="P:isopentenyl diphosphate biosynthetic process, methylerythritol 4-phosphate pathway"/>
    <property type="evidence" value="ECO:0007669"/>
    <property type="project" value="UniProtKB-UniRule"/>
</dbReference>
<evidence type="ECO:0000256" key="4">
    <source>
        <dbReference type="ARBA" id="ARBA00022679"/>
    </source>
</evidence>
<comment type="function">
    <text evidence="7">Catalyzes the formation of 4-diphosphocytidyl-2-C-methyl-D-erythritol from CTP and 2-C-methyl-D-erythritol 4-phosphate (MEP).</text>
</comment>
<dbReference type="InterPro" id="IPR018294">
    <property type="entry name" value="ISPD_synthase_CS"/>
</dbReference>
<gene>
    <name evidence="7 8" type="primary">ispD</name>
    <name evidence="8" type="ORF">LKE05_05910</name>
</gene>
<organism evidence="8 9">
    <name type="scientific">Hominilimicola fabiformis</name>
    <dbReference type="NCBI Taxonomy" id="2885356"/>
    <lineage>
        <taxon>Bacteria</taxon>
        <taxon>Bacillati</taxon>
        <taxon>Bacillota</taxon>
        <taxon>Clostridia</taxon>
        <taxon>Eubacteriales</taxon>
        <taxon>Oscillospiraceae</taxon>
        <taxon>Hominilimicola</taxon>
    </lineage>
</organism>
<comment type="catalytic activity">
    <reaction evidence="1 7">
        <text>2-C-methyl-D-erythritol 4-phosphate + CTP + H(+) = 4-CDP-2-C-methyl-D-erythritol + diphosphate</text>
        <dbReference type="Rhea" id="RHEA:13429"/>
        <dbReference type="ChEBI" id="CHEBI:15378"/>
        <dbReference type="ChEBI" id="CHEBI:33019"/>
        <dbReference type="ChEBI" id="CHEBI:37563"/>
        <dbReference type="ChEBI" id="CHEBI:57823"/>
        <dbReference type="ChEBI" id="CHEBI:58262"/>
        <dbReference type="EC" id="2.7.7.60"/>
    </reaction>
</comment>
<dbReference type="PANTHER" id="PTHR32125">
    <property type="entry name" value="2-C-METHYL-D-ERYTHRITOL 4-PHOSPHATE CYTIDYLYLTRANSFERASE, CHLOROPLASTIC"/>
    <property type="match status" value="1"/>
</dbReference>
<dbReference type="InterPro" id="IPR050088">
    <property type="entry name" value="IspD/TarI_cytidylyltransf_bact"/>
</dbReference>
<dbReference type="PANTHER" id="PTHR32125:SF4">
    <property type="entry name" value="2-C-METHYL-D-ERYTHRITOL 4-PHOSPHATE CYTIDYLYLTRANSFERASE, CHLOROPLASTIC"/>
    <property type="match status" value="1"/>
</dbReference>
<sequence>MKITAVIVAGGKGTRMGADKNKVFLKILGREVLYYTISAFEKNDKIDDIIVVTGKNDIEECQILVDKYDIKKVSYITEGGATRQESVMNGLKKAEGDIVLIHDGARALVTDDEINNSVADCIKFGAAAVGVKCKDTLKSADSDGFIAGTVDREKTFMIQTPQVFYLDKILDMHQKALDENFVATDDCMIAEHYGVKIKISDGNYDNIKLTTPEDMIIGERILRKRGITE</sequence>
<dbReference type="EC" id="2.7.7.60" evidence="7"/>
<dbReference type="NCBIfam" id="TIGR00453">
    <property type="entry name" value="ispD"/>
    <property type="match status" value="1"/>
</dbReference>
<proteinExistence type="inferred from homology"/>
<dbReference type="GO" id="GO:0050518">
    <property type="term" value="F:2-C-methyl-D-erythritol 4-phosphate cytidylyltransferase activity"/>
    <property type="evidence" value="ECO:0007669"/>
    <property type="project" value="UniProtKB-UniRule"/>
</dbReference>
<feature type="site" description="Transition state stabilizer" evidence="7">
    <location>
        <position position="22"/>
    </location>
</feature>
<accession>A0AAE3DYP0</accession>
<keyword evidence="6 7" id="KW-0414">Isoprene biosynthesis</keyword>
<dbReference type="HAMAP" id="MF_00108">
    <property type="entry name" value="IspD"/>
    <property type="match status" value="1"/>
</dbReference>
<feature type="site" description="Transition state stabilizer" evidence="7">
    <location>
        <position position="15"/>
    </location>
</feature>
<dbReference type="CDD" id="cd02516">
    <property type="entry name" value="CDP-ME_synthetase"/>
    <property type="match status" value="1"/>
</dbReference>
<dbReference type="AlphaFoldDB" id="A0AAE3DYP0"/>
<keyword evidence="9" id="KW-1185">Reference proteome</keyword>
<evidence type="ECO:0000256" key="5">
    <source>
        <dbReference type="ARBA" id="ARBA00022695"/>
    </source>
</evidence>
<evidence type="ECO:0000256" key="1">
    <source>
        <dbReference type="ARBA" id="ARBA00001282"/>
    </source>
</evidence>
<dbReference type="Proteomes" id="UP001198242">
    <property type="component" value="Unassembled WGS sequence"/>
</dbReference>
<protein>
    <recommendedName>
        <fullName evidence="7">2-C-methyl-D-erythritol 4-phosphate cytidylyltransferase</fullName>
        <ecNumber evidence="7">2.7.7.60</ecNumber>
    </recommendedName>
    <alternativeName>
        <fullName evidence="7">4-diphosphocytidyl-2C-methyl-D-erythritol synthase</fullName>
    </alternativeName>
    <alternativeName>
        <fullName evidence="7">MEP cytidylyltransferase</fullName>
        <shortName evidence="7">MCT</shortName>
    </alternativeName>
</protein>
<dbReference type="InterPro" id="IPR029044">
    <property type="entry name" value="Nucleotide-diphossugar_trans"/>
</dbReference>
<keyword evidence="5 7" id="KW-0548">Nucleotidyltransferase</keyword>
<evidence type="ECO:0000256" key="7">
    <source>
        <dbReference type="HAMAP-Rule" id="MF_00108"/>
    </source>
</evidence>
<dbReference type="InterPro" id="IPR001228">
    <property type="entry name" value="IspD"/>
</dbReference>
<evidence type="ECO:0000256" key="3">
    <source>
        <dbReference type="ARBA" id="ARBA00009789"/>
    </source>
</evidence>
<comment type="pathway">
    <text evidence="2 7">Isoprenoid biosynthesis; isopentenyl diphosphate biosynthesis via DXP pathway; isopentenyl diphosphate from 1-deoxy-D-xylulose 5-phosphate: step 2/6.</text>
</comment>
<dbReference type="Gene3D" id="3.90.550.10">
    <property type="entry name" value="Spore Coat Polysaccharide Biosynthesis Protein SpsA, Chain A"/>
    <property type="match status" value="1"/>
</dbReference>
<dbReference type="Pfam" id="PF01128">
    <property type="entry name" value="IspD"/>
    <property type="match status" value="1"/>
</dbReference>
<evidence type="ECO:0000256" key="6">
    <source>
        <dbReference type="ARBA" id="ARBA00023229"/>
    </source>
</evidence>
<dbReference type="RefSeq" id="WP_308456238.1">
    <property type="nucleotide sequence ID" value="NZ_JAJEQM010000006.1"/>
</dbReference>
<feature type="site" description="Positions MEP for the nucleophilic attack" evidence="7">
    <location>
        <position position="152"/>
    </location>
</feature>
<reference evidence="8 9" key="1">
    <citation type="submission" date="2021-10" db="EMBL/GenBank/DDBJ databases">
        <title>Anaerobic single-cell dispensing facilitates the cultivation of human gut bacteria.</title>
        <authorList>
            <person name="Afrizal A."/>
        </authorList>
    </citation>
    <scope>NUCLEOTIDE SEQUENCE [LARGE SCALE GENOMIC DNA]</scope>
    <source>
        <strain evidence="8 9">CLA-AA-H232</strain>
    </source>
</reference>
<dbReference type="SUPFAM" id="SSF53448">
    <property type="entry name" value="Nucleotide-diphospho-sugar transferases"/>
    <property type="match status" value="1"/>
</dbReference>
<evidence type="ECO:0000313" key="8">
    <source>
        <dbReference type="EMBL" id="MCC2210326.1"/>
    </source>
</evidence>
<dbReference type="InterPro" id="IPR034683">
    <property type="entry name" value="IspD/TarI"/>
</dbReference>
<dbReference type="PROSITE" id="PS01295">
    <property type="entry name" value="ISPD"/>
    <property type="match status" value="1"/>
</dbReference>
<keyword evidence="4 7" id="KW-0808">Transferase</keyword>
<feature type="site" description="Positions MEP for the nucleophilic attack" evidence="7">
    <location>
        <position position="208"/>
    </location>
</feature>
<comment type="similarity">
    <text evidence="3 7">Belongs to the IspD/TarI cytidylyltransferase family. IspD subfamily.</text>
</comment>